<gene>
    <name evidence="1" type="ORF">MARPO_0029s0071</name>
</gene>
<dbReference type="Gramene" id="Mp1g01740.1">
    <property type="protein sequence ID" value="Mp1g01740.1.cds"/>
    <property type="gene ID" value="Mp1g01740"/>
</dbReference>
<dbReference type="AlphaFoldDB" id="A0A2R6X8W2"/>
<evidence type="ECO:0000313" key="2">
    <source>
        <dbReference type="Proteomes" id="UP000244005"/>
    </source>
</evidence>
<protein>
    <submittedName>
        <fullName evidence="1">Uncharacterized protein</fullName>
    </submittedName>
</protein>
<evidence type="ECO:0000313" key="1">
    <source>
        <dbReference type="EMBL" id="PTQ42541.1"/>
    </source>
</evidence>
<accession>A0A2R6X8W2</accession>
<organism evidence="1 2">
    <name type="scientific">Marchantia polymorpha</name>
    <name type="common">Common liverwort</name>
    <name type="synonym">Marchantia aquatica</name>
    <dbReference type="NCBI Taxonomy" id="3197"/>
    <lineage>
        <taxon>Eukaryota</taxon>
        <taxon>Viridiplantae</taxon>
        <taxon>Streptophyta</taxon>
        <taxon>Embryophyta</taxon>
        <taxon>Marchantiophyta</taxon>
        <taxon>Marchantiopsida</taxon>
        <taxon>Marchantiidae</taxon>
        <taxon>Marchantiales</taxon>
        <taxon>Marchantiaceae</taxon>
        <taxon>Marchantia</taxon>
    </lineage>
</organism>
<keyword evidence="2" id="KW-1185">Reference proteome</keyword>
<dbReference type="Proteomes" id="UP000244005">
    <property type="component" value="Unassembled WGS sequence"/>
</dbReference>
<reference evidence="2" key="1">
    <citation type="journal article" date="2017" name="Cell">
        <title>Insights into land plant evolution garnered from the Marchantia polymorpha genome.</title>
        <authorList>
            <person name="Bowman J.L."/>
            <person name="Kohchi T."/>
            <person name="Yamato K.T."/>
            <person name="Jenkins J."/>
            <person name="Shu S."/>
            <person name="Ishizaki K."/>
            <person name="Yamaoka S."/>
            <person name="Nishihama R."/>
            <person name="Nakamura Y."/>
            <person name="Berger F."/>
            <person name="Adam C."/>
            <person name="Aki S.S."/>
            <person name="Althoff F."/>
            <person name="Araki T."/>
            <person name="Arteaga-Vazquez M.A."/>
            <person name="Balasubrmanian S."/>
            <person name="Barry K."/>
            <person name="Bauer D."/>
            <person name="Boehm C.R."/>
            <person name="Briginshaw L."/>
            <person name="Caballero-Perez J."/>
            <person name="Catarino B."/>
            <person name="Chen F."/>
            <person name="Chiyoda S."/>
            <person name="Chovatia M."/>
            <person name="Davies K.M."/>
            <person name="Delmans M."/>
            <person name="Demura T."/>
            <person name="Dierschke T."/>
            <person name="Dolan L."/>
            <person name="Dorantes-Acosta A.E."/>
            <person name="Eklund D.M."/>
            <person name="Florent S.N."/>
            <person name="Flores-Sandoval E."/>
            <person name="Fujiyama A."/>
            <person name="Fukuzawa H."/>
            <person name="Galik B."/>
            <person name="Grimanelli D."/>
            <person name="Grimwood J."/>
            <person name="Grossniklaus U."/>
            <person name="Hamada T."/>
            <person name="Haseloff J."/>
            <person name="Hetherington A.J."/>
            <person name="Higo A."/>
            <person name="Hirakawa Y."/>
            <person name="Hundley H.N."/>
            <person name="Ikeda Y."/>
            <person name="Inoue K."/>
            <person name="Inoue S.I."/>
            <person name="Ishida S."/>
            <person name="Jia Q."/>
            <person name="Kakita M."/>
            <person name="Kanazawa T."/>
            <person name="Kawai Y."/>
            <person name="Kawashima T."/>
            <person name="Kennedy M."/>
            <person name="Kinose K."/>
            <person name="Kinoshita T."/>
            <person name="Kohara Y."/>
            <person name="Koide E."/>
            <person name="Komatsu K."/>
            <person name="Kopischke S."/>
            <person name="Kubo M."/>
            <person name="Kyozuka J."/>
            <person name="Lagercrantz U."/>
            <person name="Lin S.S."/>
            <person name="Lindquist E."/>
            <person name="Lipzen A.M."/>
            <person name="Lu C.W."/>
            <person name="De Luna E."/>
            <person name="Martienssen R.A."/>
            <person name="Minamino N."/>
            <person name="Mizutani M."/>
            <person name="Mizutani M."/>
            <person name="Mochizuki N."/>
            <person name="Monte I."/>
            <person name="Mosher R."/>
            <person name="Nagasaki H."/>
            <person name="Nakagami H."/>
            <person name="Naramoto S."/>
            <person name="Nishitani K."/>
            <person name="Ohtani M."/>
            <person name="Okamoto T."/>
            <person name="Okumura M."/>
            <person name="Phillips J."/>
            <person name="Pollak B."/>
            <person name="Reinders A."/>
            <person name="Rovekamp M."/>
            <person name="Sano R."/>
            <person name="Sawa S."/>
            <person name="Schmid M.W."/>
            <person name="Shirakawa M."/>
            <person name="Solano R."/>
            <person name="Spunde A."/>
            <person name="Suetsugu N."/>
            <person name="Sugano S."/>
            <person name="Sugiyama A."/>
            <person name="Sun R."/>
            <person name="Suzuki Y."/>
            <person name="Takenaka M."/>
            <person name="Takezawa D."/>
            <person name="Tomogane H."/>
            <person name="Tsuzuki M."/>
            <person name="Ueda T."/>
            <person name="Umeda M."/>
            <person name="Ward J.M."/>
            <person name="Watanabe Y."/>
            <person name="Yazaki K."/>
            <person name="Yokoyama R."/>
            <person name="Yoshitake Y."/>
            <person name="Yotsui I."/>
            <person name="Zachgo S."/>
            <person name="Schmutz J."/>
        </authorList>
    </citation>
    <scope>NUCLEOTIDE SEQUENCE [LARGE SCALE GENOMIC DNA]</scope>
    <source>
        <strain evidence="2">Tak-1</strain>
    </source>
</reference>
<proteinExistence type="predicted"/>
<name>A0A2R6X8W2_MARPO</name>
<dbReference type="EMBL" id="KZ772701">
    <property type="protein sequence ID" value="PTQ42541.1"/>
    <property type="molecule type" value="Genomic_DNA"/>
</dbReference>
<sequence>MLPTPRHVSACSHWRGAILADVPESHSGWIIAAGRNVRLFVKELERKACNSVDKCKSERGRLQIVHSPRGKRNDY</sequence>